<keyword evidence="4" id="KW-1185">Reference proteome</keyword>
<dbReference type="EnsemblMetazoa" id="XM_026441691">
    <property type="protein sequence ID" value="XP_026297476"/>
    <property type="gene ID" value="LOC113218895"/>
</dbReference>
<accession>A0A7M7MKU0</accession>
<evidence type="ECO:0000313" key="5">
    <source>
        <dbReference type="RefSeq" id="XP_026297476.1"/>
    </source>
</evidence>
<dbReference type="GO" id="GO:0070681">
    <property type="term" value="P:glutaminyl-tRNAGln biosynthesis via transamidation"/>
    <property type="evidence" value="ECO:0007669"/>
    <property type="project" value="TreeGrafter"/>
</dbReference>
<dbReference type="OrthoDB" id="5394539at2759"/>
<keyword evidence="2" id="KW-0496">Mitochondrion</keyword>
<dbReference type="GO" id="GO:0006450">
    <property type="term" value="P:regulation of translational fidelity"/>
    <property type="evidence" value="ECO:0007669"/>
    <property type="project" value="InterPro"/>
</dbReference>
<proteinExistence type="predicted"/>
<sequence>MEIIRRTQKLSYIFLPTFLNSVSFHVKYVHSNSTMPIITQETIKKIEQLSLLNFDRDYSISVLKAAIIFTEHLRNTKIDNEIKPMYNPLEEKSIFLRNDNLENNISKQEILKNAAVLEEEYFITPLQTISKT</sequence>
<gene>
    <name evidence="5" type="primary">LOC113218895</name>
</gene>
<dbReference type="PANTHER" id="PTHR15004">
    <property type="entry name" value="GLUTAMYL-TRNA(GLN) AMIDOTRANSFERASE SUBUNIT C, MITOCHONDRIAL"/>
    <property type="match status" value="1"/>
</dbReference>
<organism evidence="3">
    <name type="scientific">Apis mellifera</name>
    <name type="common">Honeybee</name>
    <dbReference type="NCBI Taxonomy" id="7460"/>
    <lineage>
        <taxon>Eukaryota</taxon>
        <taxon>Metazoa</taxon>
        <taxon>Ecdysozoa</taxon>
        <taxon>Arthropoda</taxon>
        <taxon>Hexapoda</taxon>
        <taxon>Insecta</taxon>
        <taxon>Pterygota</taxon>
        <taxon>Neoptera</taxon>
        <taxon>Endopterygota</taxon>
        <taxon>Hymenoptera</taxon>
        <taxon>Apocrita</taxon>
        <taxon>Aculeata</taxon>
        <taxon>Apoidea</taxon>
        <taxon>Anthophila</taxon>
        <taxon>Apidae</taxon>
        <taxon>Apis</taxon>
    </lineage>
</organism>
<dbReference type="InterPro" id="IPR003837">
    <property type="entry name" value="GatC"/>
</dbReference>
<dbReference type="SUPFAM" id="SSF141000">
    <property type="entry name" value="Glu-tRNAGln amidotransferase C subunit"/>
    <property type="match status" value="1"/>
</dbReference>
<dbReference type="PANTHER" id="PTHR15004:SF0">
    <property type="entry name" value="GLUTAMYL-TRNA(GLN) AMIDOTRANSFERASE SUBUNIT C, MITOCHONDRIAL"/>
    <property type="match status" value="1"/>
</dbReference>
<evidence type="ECO:0000256" key="1">
    <source>
        <dbReference type="ARBA" id="ARBA00022741"/>
    </source>
</evidence>
<dbReference type="KEGG" id="ame:113218895"/>
<dbReference type="GO" id="GO:0005739">
    <property type="term" value="C:mitochondrion"/>
    <property type="evidence" value="ECO:0007669"/>
    <property type="project" value="TreeGrafter"/>
</dbReference>
<dbReference type="GO" id="GO:0030956">
    <property type="term" value="C:glutamyl-tRNA(Gln) amidotransferase complex"/>
    <property type="evidence" value="ECO:0007669"/>
    <property type="project" value="TreeGrafter"/>
</dbReference>
<dbReference type="GO" id="GO:0032543">
    <property type="term" value="P:mitochondrial translation"/>
    <property type="evidence" value="ECO:0007669"/>
    <property type="project" value="TreeGrafter"/>
</dbReference>
<dbReference type="AlphaFoldDB" id="A0A7M7MKU0"/>
<dbReference type="CTD" id="283459"/>
<dbReference type="RefSeq" id="XP_026297476.1">
    <property type="nucleotide sequence ID" value="XM_026441691.1"/>
</dbReference>
<evidence type="ECO:0000256" key="2">
    <source>
        <dbReference type="ARBA" id="ARBA00023128"/>
    </source>
</evidence>
<reference evidence="5" key="2">
    <citation type="submission" date="2025-04" db="UniProtKB">
        <authorList>
            <consortium name="RefSeq"/>
        </authorList>
    </citation>
    <scope>IDENTIFICATION</scope>
    <source>
        <strain evidence="5">DH4</strain>
        <tissue evidence="5">Whole body</tissue>
    </source>
</reference>
<dbReference type="GeneID" id="113218895"/>
<keyword evidence="1" id="KW-0547">Nucleotide-binding</keyword>
<dbReference type="GO" id="GO:0000166">
    <property type="term" value="F:nucleotide binding"/>
    <property type="evidence" value="ECO:0007669"/>
    <property type="project" value="UniProtKB-KW"/>
</dbReference>
<protein>
    <submittedName>
        <fullName evidence="5">Glutamyl-tRNA(Gln) amidotransferase subunit C, mitochondrial</fullName>
    </submittedName>
</protein>
<accession>A0A8B8H0G8</accession>
<name>A0A7M7MKU0_APIME</name>
<dbReference type="Proteomes" id="UP000005203">
    <property type="component" value="Linkage group LG7"/>
</dbReference>
<evidence type="ECO:0000313" key="4">
    <source>
        <dbReference type="Proteomes" id="UP000005203"/>
    </source>
</evidence>
<reference evidence="3" key="1">
    <citation type="submission" date="2021-01" db="UniProtKB">
        <authorList>
            <consortium name="EnsemblMetazoa"/>
        </authorList>
    </citation>
    <scope>IDENTIFICATION</scope>
    <source>
        <strain evidence="3">DH4</strain>
    </source>
</reference>
<evidence type="ECO:0000313" key="3">
    <source>
        <dbReference type="EnsemblMetazoa" id="XP_026297476"/>
    </source>
</evidence>
<dbReference type="InterPro" id="IPR036113">
    <property type="entry name" value="Asp/Glu-ADT_sf_sub_c"/>
</dbReference>